<comment type="caution">
    <text evidence="6">The sequence shown here is derived from an EMBL/GenBank/DDBJ whole genome shotgun (WGS) entry which is preliminary data.</text>
</comment>
<evidence type="ECO:0000256" key="3">
    <source>
        <dbReference type="ARBA" id="ARBA00023320"/>
    </source>
</evidence>
<accession>A0ABD0JBM1</accession>
<keyword evidence="2" id="KW-0027">Amidation</keyword>
<keyword evidence="7" id="KW-1185">Reference proteome</keyword>
<sequence length="154" mass="17140">MAGLHICFRLLLVSLAVASAQAFLAKRELSDDISDVPEPGYAGKMTSSMVKRMPDLSINQDLKTLANMLLMREYARQAENRRNRELLKELGKRSADFGSQSESDADVADADGSYELGPEESNENWARLSEKESAEAAKYSRKPSLNLWRILASN</sequence>
<proteinExistence type="inferred from homology"/>
<dbReference type="EMBL" id="JACVVK020000518">
    <property type="protein sequence ID" value="KAK7468224.1"/>
    <property type="molecule type" value="Genomic_DNA"/>
</dbReference>
<evidence type="ECO:0000256" key="5">
    <source>
        <dbReference type="SAM" id="SignalP"/>
    </source>
</evidence>
<feature type="signal peptide" evidence="5">
    <location>
        <begin position="1"/>
        <end position="22"/>
    </location>
</feature>
<dbReference type="InterPro" id="IPR003424">
    <property type="entry name" value="ELH"/>
</dbReference>
<protein>
    <recommendedName>
        <fullName evidence="8">Corticotropin-releasing factor domain-containing protein</fullName>
    </recommendedName>
</protein>
<evidence type="ECO:0000256" key="2">
    <source>
        <dbReference type="ARBA" id="ARBA00022815"/>
    </source>
</evidence>
<evidence type="ECO:0008006" key="8">
    <source>
        <dbReference type="Google" id="ProtNLM"/>
    </source>
</evidence>
<comment type="similarity">
    <text evidence="1">Belongs to the molluscan ELH family.</text>
</comment>
<keyword evidence="5" id="KW-0732">Signal</keyword>
<organism evidence="6 7">
    <name type="scientific">Batillaria attramentaria</name>
    <dbReference type="NCBI Taxonomy" id="370345"/>
    <lineage>
        <taxon>Eukaryota</taxon>
        <taxon>Metazoa</taxon>
        <taxon>Spiralia</taxon>
        <taxon>Lophotrochozoa</taxon>
        <taxon>Mollusca</taxon>
        <taxon>Gastropoda</taxon>
        <taxon>Caenogastropoda</taxon>
        <taxon>Sorbeoconcha</taxon>
        <taxon>Cerithioidea</taxon>
        <taxon>Batillariidae</taxon>
        <taxon>Batillaria</taxon>
    </lineage>
</organism>
<evidence type="ECO:0000256" key="1">
    <source>
        <dbReference type="ARBA" id="ARBA00007604"/>
    </source>
</evidence>
<dbReference type="GO" id="GO:0007218">
    <property type="term" value="P:neuropeptide signaling pathway"/>
    <property type="evidence" value="ECO:0007669"/>
    <property type="project" value="UniProtKB-KW"/>
</dbReference>
<keyword evidence="3" id="KW-0527">Neuropeptide</keyword>
<evidence type="ECO:0000256" key="4">
    <source>
        <dbReference type="SAM" id="MobiDB-lite"/>
    </source>
</evidence>
<dbReference type="AlphaFoldDB" id="A0ABD0JBM1"/>
<reference evidence="6 7" key="1">
    <citation type="journal article" date="2023" name="Sci. Data">
        <title>Genome assembly of the Korean intertidal mud-creeper Batillaria attramentaria.</title>
        <authorList>
            <person name="Patra A.K."/>
            <person name="Ho P.T."/>
            <person name="Jun S."/>
            <person name="Lee S.J."/>
            <person name="Kim Y."/>
            <person name="Won Y.J."/>
        </authorList>
    </citation>
    <scope>NUCLEOTIDE SEQUENCE [LARGE SCALE GENOMIC DNA]</scope>
    <source>
        <strain evidence="6">Wonlab-2016</strain>
    </source>
</reference>
<gene>
    <name evidence="6" type="ORF">BaRGS_00036547</name>
</gene>
<feature type="region of interest" description="Disordered" evidence="4">
    <location>
        <begin position="92"/>
        <end position="129"/>
    </location>
</feature>
<feature type="chain" id="PRO_5044776116" description="Corticotropin-releasing factor domain-containing protein" evidence="5">
    <location>
        <begin position="23"/>
        <end position="154"/>
    </location>
</feature>
<name>A0ABD0JBM1_9CAEN</name>
<evidence type="ECO:0000313" key="6">
    <source>
        <dbReference type="EMBL" id="KAK7468224.1"/>
    </source>
</evidence>
<evidence type="ECO:0000313" key="7">
    <source>
        <dbReference type="Proteomes" id="UP001519460"/>
    </source>
</evidence>
<dbReference type="Pfam" id="PF02323">
    <property type="entry name" value="ELH"/>
    <property type="match status" value="1"/>
</dbReference>
<dbReference type="Proteomes" id="UP001519460">
    <property type="component" value="Unassembled WGS sequence"/>
</dbReference>